<dbReference type="Proteomes" id="UP000192738">
    <property type="component" value="Unassembled WGS sequence"/>
</dbReference>
<dbReference type="InterPro" id="IPR008928">
    <property type="entry name" value="6-hairpin_glycosidase_sf"/>
</dbReference>
<gene>
    <name evidence="1" type="ORF">SAMN04488500_118113</name>
</gene>
<dbReference type="InterPro" id="IPR012341">
    <property type="entry name" value="6hp_glycosidase-like_sf"/>
</dbReference>
<evidence type="ECO:0008006" key="3">
    <source>
        <dbReference type="Google" id="ProtNLM"/>
    </source>
</evidence>
<dbReference type="Gene3D" id="1.50.10.10">
    <property type="match status" value="1"/>
</dbReference>
<accession>A0A1W2DWX1</accession>
<keyword evidence="2" id="KW-1185">Reference proteome</keyword>
<protein>
    <recommendedName>
        <fullName evidence="3">Glycosyl hydrolases family 8</fullName>
    </recommendedName>
</protein>
<dbReference type="STRING" id="112901.SAMN04488500_118113"/>
<organism evidence="1 2">
    <name type="scientific">Sporomusa malonica</name>
    <dbReference type="NCBI Taxonomy" id="112901"/>
    <lineage>
        <taxon>Bacteria</taxon>
        <taxon>Bacillati</taxon>
        <taxon>Bacillota</taxon>
        <taxon>Negativicutes</taxon>
        <taxon>Selenomonadales</taxon>
        <taxon>Sporomusaceae</taxon>
        <taxon>Sporomusa</taxon>
    </lineage>
</organism>
<dbReference type="RefSeq" id="WP_084577372.1">
    <property type="nucleotide sequence ID" value="NZ_CP155572.1"/>
</dbReference>
<dbReference type="GO" id="GO:0005975">
    <property type="term" value="P:carbohydrate metabolic process"/>
    <property type="evidence" value="ECO:0007669"/>
    <property type="project" value="InterPro"/>
</dbReference>
<evidence type="ECO:0000313" key="1">
    <source>
        <dbReference type="EMBL" id="SMD01622.1"/>
    </source>
</evidence>
<sequence>MKKRNLLRLTLVSILLLFVIQGTAFAEHPARVIMGFYSSDFAQRHTIEPYIVSILALNEVENDRHLDEVGQFIQWYFSKLNYPDHHGLTGTIYIHSLQDGKERATRKYDSVDGYAGLFLHLLHQYVVKTGDIGIVHTNWDKIEDIAYLLPVLQDSDGLTRALPDSRVKYLMDNCEAYGGVSAYLAMAKLTGKGDIAYYSKVREAIKYGIIAHLYDSENRVFAWAVEGPYQSKSSWWISYPDAYAQLFPIYYDILTDEPDAKNHLWWQFTGKYAGLVQTFPIEQQIIYNLTRRKMERAVEK</sequence>
<evidence type="ECO:0000313" key="2">
    <source>
        <dbReference type="Proteomes" id="UP000192738"/>
    </source>
</evidence>
<dbReference type="SUPFAM" id="SSF48208">
    <property type="entry name" value="Six-hairpin glycosidases"/>
    <property type="match status" value="1"/>
</dbReference>
<dbReference type="AlphaFoldDB" id="A0A1W2DWX1"/>
<dbReference type="EMBL" id="FWXI01000018">
    <property type="protein sequence ID" value="SMD01622.1"/>
    <property type="molecule type" value="Genomic_DNA"/>
</dbReference>
<name>A0A1W2DWX1_9FIRM</name>
<reference evidence="1 2" key="1">
    <citation type="submission" date="2017-04" db="EMBL/GenBank/DDBJ databases">
        <authorList>
            <person name="Afonso C.L."/>
            <person name="Miller P.J."/>
            <person name="Scott M.A."/>
            <person name="Spackman E."/>
            <person name="Goraichik I."/>
            <person name="Dimitrov K.M."/>
            <person name="Suarez D.L."/>
            <person name="Swayne D.E."/>
        </authorList>
    </citation>
    <scope>NUCLEOTIDE SEQUENCE [LARGE SCALE GENOMIC DNA]</scope>
    <source>
        <strain evidence="1 2">DSM 5090</strain>
    </source>
</reference>
<dbReference type="OrthoDB" id="8880998at2"/>
<proteinExistence type="predicted"/>